<proteinExistence type="predicted"/>
<dbReference type="InterPro" id="IPR001387">
    <property type="entry name" value="Cro/C1-type_HTH"/>
</dbReference>
<protein>
    <submittedName>
        <fullName evidence="2">Predicted transcriptional regulator</fullName>
    </submittedName>
</protein>
<sequence>MAVSYKKLFKLMIDRNLKKKDLKKMTGLSYTTIAKLEKSETVRSDVLDKICCGLGCQLNDIAEIIPNQNKEQE</sequence>
<dbReference type="GO" id="GO:0003677">
    <property type="term" value="F:DNA binding"/>
    <property type="evidence" value="ECO:0007669"/>
    <property type="project" value="InterPro"/>
</dbReference>
<dbReference type="AlphaFoldDB" id="A0A173TRG9"/>
<feature type="domain" description="HTH cro/C1-type" evidence="1">
    <location>
        <begin position="24"/>
        <end position="61"/>
    </location>
</feature>
<dbReference type="EMBL" id="CYXY01000012">
    <property type="protein sequence ID" value="CUN03798.1"/>
    <property type="molecule type" value="Genomic_DNA"/>
</dbReference>
<dbReference type="Gene3D" id="1.10.260.40">
    <property type="entry name" value="lambda repressor-like DNA-binding domains"/>
    <property type="match status" value="1"/>
</dbReference>
<name>A0A173TRG9_ANAHA</name>
<evidence type="ECO:0000313" key="2">
    <source>
        <dbReference type="EMBL" id="CUN03798.1"/>
    </source>
</evidence>
<organism evidence="2 3">
    <name type="scientific">Anaerostipes hadrus</name>
    <dbReference type="NCBI Taxonomy" id="649756"/>
    <lineage>
        <taxon>Bacteria</taxon>
        <taxon>Bacillati</taxon>
        <taxon>Bacillota</taxon>
        <taxon>Clostridia</taxon>
        <taxon>Lachnospirales</taxon>
        <taxon>Lachnospiraceae</taxon>
        <taxon>Anaerostipes</taxon>
    </lineage>
</organism>
<dbReference type="Pfam" id="PF13443">
    <property type="entry name" value="HTH_26"/>
    <property type="match status" value="1"/>
</dbReference>
<dbReference type="SUPFAM" id="SSF47413">
    <property type="entry name" value="lambda repressor-like DNA-binding domains"/>
    <property type="match status" value="1"/>
</dbReference>
<dbReference type="Proteomes" id="UP000095553">
    <property type="component" value="Unassembled WGS sequence"/>
</dbReference>
<dbReference type="CDD" id="cd00093">
    <property type="entry name" value="HTH_XRE"/>
    <property type="match status" value="1"/>
</dbReference>
<gene>
    <name evidence="2" type="ORF">ERS852571_02142</name>
</gene>
<accession>A0A173TRG9</accession>
<dbReference type="InterPro" id="IPR010982">
    <property type="entry name" value="Lambda_DNA-bd_dom_sf"/>
</dbReference>
<evidence type="ECO:0000313" key="3">
    <source>
        <dbReference type="Proteomes" id="UP000095553"/>
    </source>
</evidence>
<reference evidence="2 3" key="1">
    <citation type="submission" date="2015-09" db="EMBL/GenBank/DDBJ databases">
        <authorList>
            <consortium name="Pathogen Informatics"/>
        </authorList>
    </citation>
    <scope>NUCLEOTIDE SEQUENCE [LARGE SCALE GENOMIC DNA]</scope>
    <source>
        <strain evidence="2 3">2789STDY5834959</strain>
    </source>
</reference>
<dbReference type="RefSeq" id="WP_055073093.1">
    <property type="nucleotide sequence ID" value="NZ_CYXY01000012.1"/>
</dbReference>
<dbReference type="PROSITE" id="PS50943">
    <property type="entry name" value="HTH_CROC1"/>
    <property type="match status" value="1"/>
</dbReference>
<evidence type="ECO:0000259" key="1">
    <source>
        <dbReference type="PROSITE" id="PS50943"/>
    </source>
</evidence>